<dbReference type="Proteomes" id="UP001305414">
    <property type="component" value="Unassembled WGS sequence"/>
</dbReference>
<organism evidence="1 2">
    <name type="scientific">Xylaria bambusicola</name>
    <dbReference type="NCBI Taxonomy" id="326684"/>
    <lineage>
        <taxon>Eukaryota</taxon>
        <taxon>Fungi</taxon>
        <taxon>Dikarya</taxon>
        <taxon>Ascomycota</taxon>
        <taxon>Pezizomycotina</taxon>
        <taxon>Sordariomycetes</taxon>
        <taxon>Xylariomycetidae</taxon>
        <taxon>Xylariales</taxon>
        <taxon>Xylariaceae</taxon>
        <taxon>Xylaria</taxon>
    </lineage>
</organism>
<proteinExistence type="predicted"/>
<dbReference type="EMBL" id="JAWHQM010000004">
    <property type="protein sequence ID" value="KAK5626930.1"/>
    <property type="molecule type" value="Genomic_DNA"/>
</dbReference>
<gene>
    <name evidence="1" type="ORF">RRF57_002645</name>
</gene>
<evidence type="ECO:0000313" key="1">
    <source>
        <dbReference type="EMBL" id="KAK5626930.1"/>
    </source>
</evidence>
<comment type="caution">
    <text evidence="1">The sequence shown here is derived from an EMBL/GenBank/DDBJ whole genome shotgun (WGS) entry which is preliminary data.</text>
</comment>
<protein>
    <submittedName>
        <fullName evidence="1">Uncharacterized protein</fullName>
    </submittedName>
</protein>
<name>A0AAN7YVS4_9PEZI</name>
<dbReference type="AlphaFoldDB" id="A0AAN7YVS4"/>
<sequence length="111" mass="11538">MKESEAVSAELVCGLSTVVACEDSSLPIEAEAVLPNSVLNPLVGVPLVVGSARELLPPVLCPNKVLTGEILDPIAEPVYESDDPKGAGIVDVNAESVPKVGRLDGKRPKVR</sequence>
<keyword evidence="2" id="KW-1185">Reference proteome</keyword>
<evidence type="ECO:0000313" key="2">
    <source>
        <dbReference type="Proteomes" id="UP001305414"/>
    </source>
</evidence>
<dbReference type="PROSITE" id="PS51257">
    <property type="entry name" value="PROKAR_LIPOPROTEIN"/>
    <property type="match status" value="1"/>
</dbReference>
<accession>A0AAN7YVS4</accession>
<reference evidence="1 2" key="1">
    <citation type="submission" date="2023-10" db="EMBL/GenBank/DDBJ databases">
        <title>Draft genome sequence of Xylaria bambusicola isolate GMP-LS, the root and basal stem rot pathogen of sugarcane in Indonesia.</title>
        <authorList>
            <person name="Selvaraj P."/>
            <person name="Muralishankar V."/>
            <person name="Muruganantham S."/>
            <person name="Sp S."/>
            <person name="Haryani S."/>
            <person name="Lau K.J.X."/>
            <person name="Naqvi N.I."/>
        </authorList>
    </citation>
    <scope>NUCLEOTIDE SEQUENCE [LARGE SCALE GENOMIC DNA]</scope>
    <source>
        <strain evidence="1">GMP-LS</strain>
    </source>
</reference>